<dbReference type="InParanoid" id="B3S1Q9"/>
<dbReference type="KEGG" id="tad:TRIADDRAFT_28067"/>
<dbReference type="EMBL" id="DS985247">
    <property type="protein sequence ID" value="EDV23016.1"/>
    <property type="molecule type" value="Genomic_DNA"/>
</dbReference>
<keyword evidence="1" id="KW-0472">Membrane</keyword>
<dbReference type="InterPro" id="IPR000182">
    <property type="entry name" value="GNAT_dom"/>
</dbReference>
<evidence type="ECO:0000313" key="4">
    <source>
        <dbReference type="Proteomes" id="UP000009022"/>
    </source>
</evidence>
<dbReference type="Gene3D" id="3.40.630.30">
    <property type="match status" value="1"/>
</dbReference>
<keyword evidence="4" id="KW-1185">Reference proteome</keyword>
<dbReference type="AlphaFoldDB" id="B3S1Q9"/>
<protein>
    <recommendedName>
        <fullName evidence="2">N-acetyltransferase domain-containing protein</fullName>
    </recommendedName>
</protein>
<dbReference type="SUPFAM" id="SSF55729">
    <property type="entry name" value="Acyl-CoA N-acyltransferases (Nat)"/>
    <property type="match status" value="1"/>
</dbReference>
<feature type="non-terminal residue" evidence="3">
    <location>
        <position position="1"/>
    </location>
</feature>
<feature type="domain" description="N-acetyltransferase" evidence="2">
    <location>
        <begin position="61"/>
        <end position="168"/>
    </location>
</feature>
<evidence type="ECO:0000313" key="3">
    <source>
        <dbReference type="EMBL" id="EDV23016.1"/>
    </source>
</evidence>
<dbReference type="STRING" id="10228.B3S1Q9"/>
<proteinExistence type="predicted"/>
<name>B3S1Q9_TRIAD</name>
<dbReference type="GeneID" id="6755461"/>
<accession>B3S1Q9</accession>
<feature type="transmembrane region" description="Helical" evidence="1">
    <location>
        <begin position="141"/>
        <end position="159"/>
    </location>
</feature>
<gene>
    <name evidence="3" type="ORF">TRIADDRAFT_28067</name>
</gene>
<dbReference type="Proteomes" id="UP000009022">
    <property type="component" value="Unassembled WGS sequence"/>
</dbReference>
<dbReference type="HOGENOM" id="CLU_1590601_0_0_1"/>
<organism evidence="3 4">
    <name type="scientific">Trichoplax adhaerens</name>
    <name type="common">Trichoplax reptans</name>
    <dbReference type="NCBI Taxonomy" id="10228"/>
    <lineage>
        <taxon>Eukaryota</taxon>
        <taxon>Metazoa</taxon>
        <taxon>Placozoa</taxon>
        <taxon>Uniplacotomia</taxon>
        <taxon>Trichoplacea</taxon>
        <taxon>Trichoplacidae</taxon>
        <taxon>Trichoplax</taxon>
    </lineage>
</organism>
<keyword evidence="1" id="KW-1133">Transmembrane helix</keyword>
<dbReference type="eggNOG" id="KOG3138">
    <property type="taxonomic scope" value="Eukaryota"/>
</dbReference>
<dbReference type="PROSITE" id="PS51186">
    <property type="entry name" value="GNAT"/>
    <property type="match status" value="1"/>
</dbReference>
<sequence>FLQYLVGSNYESSTHSICSPYTARVLKPFIWRDYSSTPLKLQLLQEITSYHHKSIFTPAPIDYCYVRPHHIPIVNSLCREFFWPGIDLSECLEYPDFSVVALYRRLIVGFAFMTPDVKYHEAYVSFIFVHPDWRRAGIATFMLYHLVQVGIGAYVIVIFKDPGMIALI</sequence>
<dbReference type="Pfam" id="PF00583">
    <property type="entry name" value="Acetyltransf_1"/>
    <property type="match status" value="1"/>
</dbReference>
<keyword evidence="1" id="KW-0812">Transmembrane</keyword>
<dbReference type="RefSeq" id="XP_002113926.1">
    <property type="nucleotide sequence ID" value="XM_002113890.1"/>
</dbReference>
<evidence type="ECO:0000259" key="2">
    <source>
        <dbReference type="PROSITE" id="PS51186"/>
    </source>
</evidence>
<dbReference type="InterPro" id="IPR016181">
    <property type="entry name" value="Acyl_CoA_acyltransferase"/>
</dbReference>
<dbReference type="OrthoDB" id="10070375at2759"/>
<reference evidence="3 4" key="1">
    <citation type="journal article" date="2008" name="Nature">
        <title>The Trichoplax genome and the nature of placozoans.</title>
        <authorList>
            <person name="Srivastava M."/>
            <person name="Begovic E."/>
            <person name="Chapman J."/>
            <person name="Putnam N.H."/>
            <person name="Hellsten U."/>
            <person name="Kawashima T."/>
            <person name="Kuo A."/>
            <person name="Mitros T."/>
            <person name="Salamov A."/>
            <person name="Carpenter M.L."/>
            <person name="Signorovitch A.Y."/>
            <person name="Moreno M.A."/>
            <person name="Kamm K."/>
            <person name="Grimwood J."/>
            <person name="Schmutz J."/>
            <person name="Shapiro H."/>
            <person name="Grigoriev I.V."/>
            <person name="Buss L.W."/>
            <person name="Schierwater B."/>
            <person name="Dellaporta S.L."/>
            <person name="Rokhsar D.S."/>
        </authorList>
    </citation>
    <scope>NUCLEOTIDE SEQUENCE [LARGE SCALE GENOMIC DNA]</scope>
    <source>
        <strain evidence="3 4">Grell-BS-1999</strain>
    </source>
</reference>
<dbReference type="CDD" id="cd04301">
    <property type="entry name" value="NAT_SF"/>
    <property type="match status" value="1"/>
</dbReference>
<evidence type="ECO:0000256" key="1">
    <source>
        <dbReference type="SAM" id="Phobius"/>
    </source>
</evidence>
<dbReference type="CTD" id="6755461"/>
<dbReference type="GO" id="GO:0016747">
    <property type="term" value="F:acyltransferase activity, transferring groups other than amino-acyl groups"/>
    <property type="evidence" value="ECO:0007669"/>
    <property type="project" value="InterPro"/>
</dbReference>